<dbReference type="OrthoDB" id="9812260at2"/>
<feature type="domain" description="GGDEF" evidence="4">
    <location>
        <begin position="243"/>
        <end position="375"/>
    </location>
</feature>
<feature type="transmembrane region" description="Helical" evidence="3">
    <location>
        <begin position="6"/>
        <end position="27"/>
    </location>
</feature>
<dbReference type="SUPFAM" id="SSF55073">
    <property type="entry name" value="Nucleotide cyclase"/>
    <property type="match status" value="1"/>
</dbReference>
<protein>
    <recommendedName>
        <fullName evidence="1">diguanylate cyclase</fullName>
        <ecNumber evidence="1">2.7.7.65</ecNumber>
    </recommendedName>
</protein>
<dbReference type="EC" id="2.7.7.65" evidence="1"/>
<evidence type="ECO:0000256" key="2">
    <source>
        <dbReference type="ARBA" id="ARBA00034247"/>
    </source>
</evidence>
<feature type="transmembrane region" description="Helical" evidence="3">
    <location>
        <begin position="66"/>
        <end position="85"/>
    </location>
</feature>
<dbReference type="InterPro" id="IPR043128">
    <property type="entry name" value="Rev_trsase/Diguanyl_cyclase"/>
</dbReference>
<feature type="transmembrane region" description="Helical" evidence="3">
    <location>
        <begin position="189"/>
        <end position="206"/>
    </location>
</feature>
<accession>A0A1Y6FBS5</accession>
<gene>
    <name evidence="5" type="ORF">SAMN06295905_1840</name>
</gene>
<dbReference type="PROSITE" id="PS50887">
    <property type="entry name" value="GGDEF"/>
    <property type="match status" value="1"/>
</dbReference>
<dbReference type="Gene3D" id="3.30.70.270">
    <property type="match status" value="1"/>
</dbReference>
<dbReference type="RefSeq" id="WP_086470123.1">
    <property type="nucleotide sequence ID" value="NZ_FXWK01000001.1"/>
</dbReference>
<dbReference type="Proteomes" id="UP000194474">
    <property type="component" value="Unassembled WGS sequence"/>
</dbReference>
<dbReference type="PANTHER" id="PTHR45138:SF9">
    <property type="entry name" value="DIGUANYLATE CYCLASE DGCM-RELATED"/>
    <property type="match status" value="1"/>
</dbReference>
<organism evidence="5 6">
    <name type="scientific">Devosia lucknowensis</name>
    <dbReference type="NCBI Taxonomy" id="1096929"/>
    <lineage>
        <taxon>Bacteria</taxon>
        <taxon>Pseudomonadati</taxon>
        <taxon>Pseudomonadota</taxon>
        <taxon>Alphaproteobacteria</taxon>
        <taxon>Hyphomicrobiales</taxon>
        <taxon>Devosiaceae</taxon>
        <taxon>Devosia</taxon>
    </lineage>
</organism>
<dbReference type="NCBIfam" id="TIGR00254">
    <property type="entry name" value="GGDEF"/>
    <property type="match status" value="1"/>
</dbReference>
<keyword evidence="3" id="KW-0812">Transmembrane</keyword>
<evidence type="ECO:0000256" key="1">
    <source>
        <dbReference type="ARBA" id="ARBA00012528"/>
    </source>
</evidence>
<dbReference type="InterPro" id="IPR050469">
    <property type="entry name" value="Diguanylate_Cyclase"/>
</dbReference>
<dbReference type="PANTHER" id="PTHR45138">
    <property type="entry name" value="REGULATORY COMPONENTS OF SENSORY TRANSDUCTION SYSTEM"/>
    <property type="match status" value="1"/>
</dbReference>
<dbReference type="EMBL" id="FXWK01000001">
    <property type="protein sequence ID" value="SMQ70232.1"/>
    <property type="molecule type" value="Genomic_DNA"/>
</dbReference>
<dbReference type="InterPro" id="IPR029787">
    <property type="entry name" value="Nucleotide_cyclase"/>
</dbReference>
<feature type="transmembrane region" description="Helical" evidence="3">
    <location>
        <begin position="92"/>
        <end position="112"/>
    </location>
</feature>
<dbReference type="Pfam" id="PF00990">
    <property type="entry name" value="GGDEF"/>
    <property type="match status" value="1"/>
</dbReference>
<evidence type="ECO:0000313" key="6">
    <source>
        <dbReference type="Proteomes" id="UP000194474"/>
    </source>
</evidence>
<comment type="catalytic activity">
    <reaction evidence="2">
        <text>2 GTP = 3',3'-c-di-GMP + 2 diphosphate</text>
        <dbReference type="Rhea" id="RHEA:24898"/>
        <dbReference type="ChEBI" id="CHEBI:33019"/>
        <dbReference type="ChEBI" id="CHEBI:37565"/>
        <dbReference type="ChEBI" id="CHEBI:58805"/>
        <dbReference type="EC" id="2.7.7.65"/>
    </reaction>
</comment>
<feature type="transmembrane region" description="Helical" evidence="3">
    <location>
        <begin position="34"/>
        <end position="54"/>
    </location>
</feature>
<keyword evidence="3" id="KW-0472">Membrane</keyword>
<feature type="transmembrane region" description="Helical" evidence="3">
    <location>
        <begin position="118"/>
        <end position="136"/>
    </location>
</feature>
<dbReference type="InterPro" id="IPR000160">
    <property type="entry name" value="GGDEF_dom"/>
</dbReference>
<sequence length="379" mass="40839">MIDNASLLIGIAFSGASLVVALVIGWLNARAEIYLIHGAAGIGLVVLALTGLGLRDGNYGLINQLIPFPILLGGFAFILSGSRLFNKRTARPAVFVACLVIPVTVLPLLAGLSGVGTIMLNVSAGVIMALCGREFWRGRSESTLAMSANAALYALVAISFFACALMLVLDQAWIISAPPDNWAEDVNSIMSLVGLTGIGAITLTLHHARSARRHHIEANTDALTGVLNRRALFQRLRDTDVIAGVAVIMFDLDHFKQINDRRGHAHGDWVLQQFAGVLRRELRDEDIISRIGGEEFCVILQDRDWEIARSVAERIRKAYADLRLPIGDDSEIATVSAGMATGGQQEPFSSVLSRADAALYKAKEAGRNQVHVAPFRLVA</sequence>
<feature type="transmembrane region" description="Helical" evidence="3">
    <location>
        <begin position="148"/>
        <end position="169"/>
    </location>
</feature>
<name>A0A1Y6FBS5_9HYPH</name>
<evidence type="ECO:0000256" key="3">
    <source>
        <dbReference type="SAM" id="Phobius"/>
    </source>
</evidence>
<dbReference type="CDD" id="cd01949">
    <property type="entry name" value="GGDEF"/>
    <property type="match status" value="1"/>
</dbReference>
<proteinExistence type="predicted"/>
<dbReference type="AlphaFoldDB" id="A0A1Y6FBS5"/>
<dbReference type="FunFam" id="3.30.70.270:FF:000001">
    <property type="entry name" value="Diguanylate cyclase domain protein"/>
    <property type="match status" value="1"/>
</dbReference>
<keyword evidence="6" id="KW-1185">Reference proteome</keyword>
<reference evidence="6" key="1">
    <citation type="submission" date="2017-04" db="EMBL/GenBank/DDBJ databases">
        <authorList>
            <person name="Varghese N."/>
            <person name="Submissions S."/>
        </authorList>
    </citation>
    <scope>NUCLEOTIDE SEQUENCE [LARGE SCALE GENOMIC DNA]</scope>
</reference>
<evidence type="ECO:0000313" key="5">
    <source>
        <dbReference type="EMBL" id="SMQ70232.1"/>
    </source>
</evidence>
<dbReference type="GO" id="GO:0052621">
    <property type="term" value="F:diguanylate cyclase activity"/>
    <property type="evidence" value="ECO:0007669"/>
    <property type="project" value="UniProtKB-EC"/>
</dbReference>
<dbReference type="SMART" id="SM00267">
    <property type="entry name" value="GGDEF"/>
    <property type="match status" value="1"/>
</dbReference>
<evidence type="ECO:0000259" key="4">
    <source>
        <dbReference type="PROSITE" id="PS50887"/>
    </source>
</evidence>
<keyword evidence="3" id="KW-1133">Transmembrane helix</keyword>